<keyword evidence="4" id="KW-0238">DNA-binding</keyword>
<dbReference type="SUPFAM" id="SSF159800">
    <property type="entry name" value="PrpR receptor domain-like"/>
    <property type="match status" value="1"/>
</dbReference>
<keyword evidence="8" id="KW-1185">Reference proteome</keyword>
<evidence type="ECO:0000256" key="2">
    <source>
        <dbReference type="ARBA" id="ARBA00022840"/>
    </source>
</evidence>
<dbReference type="CDD" id="cd00009">
    <property type="entry name" value="AAA"/>
    <property type="match status" value="1"/>
</dbReference>
<dbReference type="PROSITE" id="PS50045">
    <property type="entry name" value="SIGMA54_INTERACT_4"/>
    <property type="match status" value="1"/>
</dbReference>
<dbReference type="InterPro" id="IPR058031">
    <property type="entry name" value="AAA_lid_NorR"/>
</dbReference>
<dbReference type="SMART" id="SM00382">
    <property type="entry name" value="AAA"/>
    <property type="match status" value="1"/>
</dbReference>
<dbReference type="PROSITE" id="PS00676">
    <property type="entry name" value="SIGMA54_INTERACT_2"/>
    <property type="match status" value="1"/>
</dbReference>
<dbReference type="NCBIfam" id="TIGR02329">
    <property type="entry name" value="propionate_PrpR"/>
    <property type="match status" value="1"/>
</dbReference>
<evidence type="ECO:0000256" key="4">
    <source>
        <dbReference type="ARBA" id="ARBA00023125"/>
    </source>
</evidence>
<dbReference type="PANTHER" id="PTHR32071">
    <property type="entry name" value="TRANSCRIPTIONAL REGULATORY PROTEIN"/>
    <property type="match status" value="1"/>
</dbReference>
<keyword evidence="3" id="KW-0805">Transcription regulation</keyword>
<dbReference type="SUPFAM" id="SSF52540">
    <property type="entry name" value="P-loop containing nucleoside triphosphate hydrolases"/>
    <property type="match status" value="1"/>
</dbReference>
<feature type="domain" description="Sigma-54 factor interaction" evidence="6">
    <location>
        <begin position="207"/>
        <end position="438"/>
    </location>
</feature>
<gene>
    <name evidence="7" type="primary">prpR</name>
    <name evidence="7" type="ORF">HKT17_09215</name>
</gene>
<evidence type="ECO:0000256" key="5">
    <source>
        <dbReference type="ARBA" id="ARBA00023163"/>
    </source>
</evidence>
<organism evidence="7 8">
    <name type="scientific">Limnobacter profundi</name>
    <dbReference type="NCBI Taxonomy" id="2732163"/>
    <lineage>
        <taxon>Bacteria</taxon>
        <taxon>Pseudomonadati</taxon>
        <taxon>Pseudomonadota</taxon>
        <taxon>Betaproteobacteria</taxon>
        <taxon>Burkholderiales</taxon>
        <taxon>Burkholderiaceae</taxon>
        <taxon>Limnobacter</taxon>
    </lineage>
</organism>
<dbReference type="InterPro" id="IPR003593">
    <property type="entry name" value="AAA+_ATPase"/>
</dbReference>
<keyword evidence="5" id="KW-0804">Transcription</keyword>
<evidence type="ECO:0000259" key="6">
    <source>
        <dbReference type="PROSITE" id="PS50045"/>
    </source>
</evidence>
<keyword evidence="1" id="KW-0547">Nucleotide-binding</keyword>
<reference evidence="7 8" key="1">
    <citation type="submission" date="2020-05" db="EMBL/GenBank/DDBJ databases">
        <title>Compete genome of Limnobacter sp. SAORIC-580.</title>
        <authorList>
            <person name="Song J."/>
            <person name="Cho J.-C."/>
        </authorList>
    </citation>
    <scope>NUCLEOTIDE SEQUENCE [LARGE SCALE GENOMIC DNA]</scope>
    <source>
        <strain evidence="7 8">SAORIC-580</strain>
    </source>
</reference>
<dbReference type="InterPro" id="IPR027417">
    <property type="entry name" value="P-loop_NTPase"/>
</dbReference>
<dbReference type="Pfam" id="PF25601">
    <property type="entry name" value="AAA_lid_14"/>
    <property type="match status" value="1"/>
</dbReference>
<dbReference type="InterPro" id="IPR025944">
    <property type="entry name" value="Sigma_54_int_dom_CS"/>
</dbReference>
<evidence type="ECO:0000256" key="3">
    <source>
        <dbReference type="ARBA" id="ARBA00023015"/>
    </source>
</evidence>
<proteinExistence type="predicted"/>
<dbReference type="EMBL" id="CP053084">
    <property type="protein sequence ID" value="QJR29876.1"/>
    <property type="molecule type" value="Genomic_DNA"/>
</dbReference>
<sequence length="531" mass="58370">MKPRIVVFSISALAGTLREIARDYSGSANIELVPKAYEDALAYARHRYYTDTADVFIAAGSNGAFLQNQLEAPLVIIRTDGFDVMQALASARKASAAVGLVSYEHSFDELEQFARAFDVPLSTRTYRTPEDARRAVRELAQLGVKVVVGSGLVTEIAQEMGMEAILIYSRQGVVKAFEEAIRLASAKASGGVRRNSQAYTYHTEQDLIGNSRAVEKLRNTIRLCGSIDFSVLIQGETGVGKELVAQSIHSASPRAGKPFVAINCASLTESLLESELFGYEEGAFSGAVKGGRAGMFESAQGGTVFLDEIGDMPLAFQTRLLRILEDNTVRRIGSASSRKVDFRLLAASNVNLQQAVEEGRFREDLYFRLNEMLIHIPPLRERTEDIGELAGYFLRTTPVRVSKSKFDEFLQLALPVLQSLPWPGNIRQLKNVCRRAAVLMLQESDLSSWRTWFPDLLVGVENSTTSPLQHINFLDSMSNMNALALAYSRAPMSERTSIVRQALNLVGGKANKVAEGLGISRSTVWRLNKGS</sequence>
<dbReference type="RefSeq" id="WP_171099553.1">
    <property type="nucleotide sequence ID" value="NZ_CP053084.1"/>
</dbReference>
<dbReference type="InterPro" id="IPR025943">
    <property type="entry name" value="Sigma_54_int_dom_ATP-bd_2"/>
</dbReference>
<dbReference type="InterPro" id="IPR025662">
    <property type="entry name" value="Sigma_54_int_dom_ATP-bd_1"/>
</dbReference>
<evidence type="ECO:0000256" key="1">
    <source>
        <dbReference type="ARBA" id="ARBA00022741"/>
    </source>
</evidence>
<evidence type="ECO:0000313" key="8">
    <source>
        <dbReference type="Proteomes" id="UP000501130"/>
    </source>
</evidence>
<evidence type="ECO:0000313" key="7">
    <source>
        <dbReference type="EMBL" id="QJR29876.1"/>
    </source>
</evidence>
<keyword evidence="2" id="KW-0067">ATP-binding</keyword>
<accession>A0ABX6N641</accession>
<dbReference type="PROSITE" id="PS00675">
    <property type="entry name" value="SIGMA54_INTERACT_1"/>
    <property type="match status" value="1"/>
</dbReference>
<dbReference type="InterPro" id="IPR010524">
    <property type="entry name" value="Sig_transdc_resp-reg_PrpR_N"/>
</dbReference>
<dbReference type="InterPro" id="IPR002078">
    <property type="entry name" value="Sigma_54_int"/>
</dbReference>
<dbReference type="Gene3D" id="1.10.8.60">
    <property type="match status" value="1"/>
</dbReference>
<dbReference type="Pfam" id="PF00158">
    <property type="entry name" value="Sigma54_activat"/>
    <property type="match status" value="1"/>
</dbReference>
<dbReference type="PROSITE" id="PS00688">
    <property type="entry name" value="SIGMA54_INTERACT_3"/>
    <property type="match status" value="1"/>
</dbReference>
<dbReference type="PANTHER" id="PTHR32071:SF81">
    <property type="entry name" value="PROPIONATE CATABOLISM OPERON REGULATORY PROTEIN"/>
    <property type="match status" value="1"/>
</dbReference>
<dbReference type="Gene3D" id="3.40.50.300">
    <property type="entry name" value="P-loop containing nucleotide triphosphate hydrolases"/>
    <property type="match status" value="1"/>
</dbReference>
<dbReference type="InterPro" id="IPR012704">
    <property type="entry name" value="Sig_transdc_resp-reg_PrpR"/>
</dbReference>
<dbReference type="Proteomes" id="UP000501130">
    <property type="component" value="Chromosome"/>
</dbReference>
<protein>
    <submittedName>
        <fullName evidence="7">Propionate catabolism operon regulatory protein PrpR</fullName>
    </submittedName>
</protein>
<name>A0ABX6N641_9BURK</name>
<dbReference type="Pfam" id="PF06506">
    <property type="entry name" value="PrpR_N"/>
    <property type="match status" value="1"/>
</dbReference>
<dbReference type="Gene3D" id="3.40.50.2300">
    <property type="match status" value="1"/>
</dbReference>